<dbReference type="CDD" id="cd03224">
    <property type="entry name" value="ABC_TM1139_LivF_branched"/>
    <property type="match status" value="1"/>
</dbReference>
<dbReference type="PROSITE" id="PS00211">
    <property type="entry name" value="ABC_TRANSPORTER_1"/>
    <property type="match status" value="1"/>
</dbReference>
<feature type="domain" description="ABC transporter" evidence="7">
    <location>
        <begin position="8"/>
        <end position="235"/>
    </location>
</feature>
<organism evidence="8 9">
    <name type="scientific">Noviherbaspirillum suwonense</name>
    <dbReference type="NCBI Taxonomy" id="1224511"/>
    <lineage>
        <taxon>Bacteria</taxon>
        <taxon>Pseudomonadati</taxon>
        <taxon>Pseudomonadota</taxon>
        <taxon>Betaproteobacteria</taxon>
        <taxon>Burkholderiales</taxon>
        <taxon>Oxalobacteraceae</taxon>
        <taxon>Noviherbaspirillum</taxon>
    </lineage>
</organism>
<gene>
    <name evidence="8" type="ORF">SAMN06295970_107140</name>
</gene>
<reference evidence="8 9" key="1">
    <citation type="submission" date="2017-05" db="EMBL/GenBank/DDBJ databases">
        <authorList>
            <person name="Varghese N."/>
            <person name="Submissions S."/>
        </authorList>
    </citation>
    <scope>NUCLEOTIDE SEQUENCE [LARGE SCALE GENOMIC DNA]</scope>
    <source>
        <strain evidence="8 9">DSM 26001</strain>
    </source>
</reference>
<accession>A0ABY1QAT2</accession>
<evidence type="ECO:0000259" key="7">
    <source>
        <dbReference type="PROSITE" id="PS50893"/>
    </source>
</evidence>
<keyword evidence="2" id="KW-0813">Transport</keyword>
<evidence type="ECO:0000256" key="1">
    <source>
        <dbReference type="ARBA" id="ARBA00005417"/>
    </source>
</evidence>
<keyword evidence="9" id="KW-1185">Reference proteome</keyword>
<proteinExistence type="inferred from homology"/>
<evidence type="ECO:0000256" key="6">
    <source>
        <dbReference type="ARBA" id="ARBA00022970"/>
    </source>
</evidence>
<dbReference type="PROSITE" id="PS50893">
    <property type="entry name" value="ABC_TRANSPORTER_2"/>
    <property type="match status" value="1"/>
</dbReference>
<dbReference type="GO" id="GO:0005524">
    <property type="term" value="F:ATP binding"/>
    <property type="evidence" value="ECO:0007669"/>
    <property type="project" value="UniProtKB-KW"/>
</dbReference>
<evidence type="ECO:0000256" key="2">
    <source>
        <dbReference type="ARBA" id="ARBA00022448"/>
    </source>
</evidence>
<dbReference type="SMART" id="SM00382">
    <property type="entry name" value="AAA"/>
    <property type="match status" value="1"/>
</dbReference>
<dbReference type="SUPFAM" id="SSF52540">
    <property type="entry name" value="P-loop containing nucleoside triphosphate hydrolases"/>
    <property type="match status" value="1"/>
</dbReference>
<dbReference type="RefSeq" id="WP_283442463.1">
    <property type="nucleotide sequence ID" value="NZ_FXUL01000007.1"/>
</dbReference>
<dbReference type="Proteomes" id="UP001158049">
    <property type="component" value="Unassembled WGS sequence"/>
</dbReference>
<dbReference type="Gene3D" id="3.40.50.300">
    <property type="entry name" value="P-loop containing nucleotide triphosphate hydrolases"/>
    <property type="match status" value="1"/>
</dbReference>
<comment type="caution">
    <text evidence="8">The sequence shown here is derived from an EMBL/GenBank/DDBJ whole genome shotgun (WGS) entry which is preliminary data.</text>
</comment>
<evidence type="ECO:0000256" key="5">
    <source>
        <dbReference type="ARBA" id="ARBA00022840"/>
    </source>
</evidence>
<evidence type="ECO:0000313" key="9">
    <source>
        <dbReference type="Proteomes" id="UP001158049"/>
    </source>
</evidence>
<sequence length="238" mass="25465">MANPTSALSIRGLYVDRGAQPILHGLNLQLTGGRLAVLGRNGAGKSTLCLAIMGMLPVRSGSITLDGVELAGKPPHDIAAAGITLVPQGRRVFPSLTVDEHLRLMEGRRPGPWNAARVYRELPRLAERKTNYGNQLSGGEKQMLALGRALMTNPRLIVLDEPSEGLSPLIVEHLLQLIAECHREGTSILLVEQNMRAGLTAAAEVALMSGGVVSHTVSSETLQSDENLQHQYLGIATH</sequence>
<protein>
    <submittedName>
        <fullName evidence="8">Amino acid/amide ABC transporter ATP-binding protein 2, HAAT family</fullName>
    </submittedName>
</protein>
<dbReference type="PANTHER" id="PTHR43820">
    <property type="entry name" value="HIGH-AFFINITY BRANCHED-CHAIN AMINO ACID TRANSPORT ATP-BINDING PROTEIN LIVF"/>
    <property type="match status" value="1"/>
</dbReference>
<comment type="similarity">
    <text evidence="1">Belongs to the ABC transporter superfamily.</text>
</comment>
<dbReference type="InterPro" id="IPR052156">
    <property type="entry name" value="BCAA_Transport_ATP-bd_LivF"/>
</dbReference>
<keyword evidence="3" id="KW-1003">Cell membrane</keyword>
<evidence type="ECO:0000313" key="8">
    <source>
        <dbReference type="EMBL" id="SMP61320.1"/>
    </source>
</evidence>
<keyword evidence="3" id="KW-0472">Membrane</keyword>
<dbReference type="PANTHER" id="PTHR43820:SF2">
    <property type="entry name" value="ABC TRANSPORTER ATP-BINDING PROTEIN"/>
    <property type="match status" value="1"/>
</dbReference>
<keyword evidence="4" id="KW-0547">Nucleotide-binding</keyword>
<name>A0ABY1QAT2_9BURK</name>
<dbReference type="InterPro" id="IPR003593">
    <property type="entry name" value="AAA+_ATPase"/>
</dbReference>
<evidence type="ECO:0000256" key="4">
    <source>
        <dbReference type="ARBA" id="ARBA00022741"/>
    </source>
</evidence>
<dbReference type="EMBL" id="FXUL01000007">
    <property type="protein sequence ID" value="SMP61320.1"/>
    <property type="molecule type" value="Genomic_DNA"/>
</dbReference>
<keyword evidence="5 8" id="KW-0067">ATP-binding</keyword>
<dbReference type="InterPro" id="IPR017871">
    <property type="entry name" value="ABC_transporter-like_CS"/>
</dbReference>
<keyword evidence="6" id="KW-0029">Amino-acid transport</keyword>
<dbReference type="InterPro" id="IPR003439">
    <property type="entry name" value="ABC_transporter-like_ATP-bd"/>
</dbReference>
<dbReference type="Pfam" id="PF00005">
    <property type="entry name" value="ABC_tran"/>
    <property type="match status" value="1"/>
</dbReference>
<dbReference type="InterPro" id="IPR027417">
    <property type="entry name" value="P-loop_NTPase"/>
</dbReference>
<evidence type="ECO:0000256" key="3">
    <source>
        <dbReference type="ARBA" id="ARBA00022475"/>
    </source>
</evidence>